<dbReference type="AlphaFoldDB" id="A0A3B0VZV5"/>
<dbReference type="InterPro" id="IPR036237">
    <property type="entry name" value="Xyl_isomerase-like_sf"/>
</dbReference>
<dbReference type="GO" id="GO:0008833">
    <property type="term" value="F:deoxyribonuclease IV (phage-T4-induced) activity"/>
    <property type="evidence" value="ECO:0007669"/>
    <property type="project" value="UniProtKB-EC"/>
</dbReference>
<dbReference type="InterPro" id="IPR013022">
    <property type="entry name" value="Xyl_isomerase-like_TIM-brl"/>
</dbReference>
<dbReference type="PROSITE" id="PS00731">
    <property type="entry name" value="AP_NUCLEASE_F2_3"/>
    <property type="match status" value="1"/>
</dbReference>
<dbReference type="GO" id="GO:0003677">
    <property type="term" value="F:DNA binding"/>
    <property type="evidence" value="ECO:0007669"/>
    <property type="project" value="InterPro"/>
</dbReference>
<feature type="domain" description="Xylose isomerase-like TIM barrel" evidence="8">
    <location>
        <begin position="18"/>
        <end position="249"/>
    </location>
</feature>
<feature type="non-terminal residue" evidence="9">
    <location>
        <position position="250"/>
    </location>
</feature>
<gene>
    <name evidence="9" type="ORF">MNBD_DELTA04-1450</name>
</gene>
<evidence type="ECO:0000256" key="3">
    <source>
        <dbReference type="ARBA" id="ARBA00022723"/>
    </source>
</evidence>
<dbReference type="FunFam" id="3.20.20.150:FF:000001">
    <property type="entry name" value="Probable endonuclease 4"/>
    <property type="match status" value="1"/>
</dbReference>
<evidence type="ECO:0000256" key="6">
    <source>
        <dbReference type="ARBA" id="ARBA00022833"/>
    </source>
</evidence>
<dbReference type="EC" id="3.1.21.2" evidence="9"/>
<dbReference type="EMBL" id="UOEY01000032">
    <property type="protein sequence ID" value="VAW36904.1"/>
    <property type="molecule type" value="Genomic_DNA"/>
</dbReference>
<keyword evidence="5 9" id="KW-0378">Hydrolase</keyword>
<keyword evidence="7" id="KW-0234">DNA repair</keyword>
<protein>
    <submittedName>
        <fullName evidence="9">Endonuclease IV</fullName>
        <ecNumber evidence="9">3.1.21.2</ecNumber>
    </submittedName>
</protein>
<accession>A0A3B0VZV5</accession>
<keyword evidence="4" id="KW-0227">DNA damage</keyword>
<dbReference type="PANTHER" id="PTHR21445:SF0">
    <property type="entry name" value="APURINIC-APYRIMIDINIC ENDONUCLEASE"/>
    <property type="match status" value="1"/>
</dbReference>
<dbReference type="Pfam" id="PF01261">
    <property type="entry name" value="AP_endonuc_2"/>
    <property type="match status" value="1"/>
</dbReference>
<comment type="cofactor">
    <cofactor evidence="1">
        <name>Zn(2+)</name>
        <dbReference type="ChEBI" id="CHEBI:29105"/>
    </cofactor>
</comment>
<evidence type="ECO:0000256" key="4">
    <source>
        <dbReference type="ARBA" id="ARBA00022763"/>
    </source>
</evidence>
<evidence type="ECO:0000256" key="5">
    <source>
        <dbReference type="ARBA" id="ARBA00022801"/>
    </source>
</evidence>
<keyword evidence="9" id="KW-0255">Endonuclease</keyword>
<name>A0A3B0VZV5_9ZZZZ</name>
<dbReference type="SUPFAM" id="SSF51658">
    <property type="entry name" value="Xylose isomerase-like"/>
    <property type="match status" value="1"/>
</dbReference>
<reference evidence="9" key="1">
    <citation type="submission" date="2018-06" db="EMBL/GenBank/DDBJ databases">
        <authorList>
            <person name="Zhirakovskaya E."/>
        </authorList>
    </citation>
    <scope>NUCLEOTIDE SEQUENCE</scope>
</reference>
<dbReference type="InterPro" id="IPR018246">
    <property type="entry name" value="AP_endonuc_F2_Zn_BS"/>
</dbReference>
<dbReference type="NCBIfam" id="TIGR00587">
    <property type="entry name" value="nfo"/>
    <property type="match status" value="1"/>
</dbReference>
<dbReference type="PROSITE" id="PS00730">
    <property type="entry name" value="AP_NUCLEASE_F2_2"/>
    <property type="match status" value="1"/>
</dbReference>
<evidence type="ECO:0000256" key="1">
    <source>
        <dbReference type="ARBA" id="ARBA00001947"/>
    </source>
</evidence>
<organism evidence="9">
    <name type="scientific">hydrothermal vent metagenome</name>
    <dbReference type="NCBI Taxonomy" id="652676"/>
    <lineage>
        <taxon>unclassified sequences</taxon>
        <taxon>metagenomes</taxon>
        <taxon>ecological metagenomes</taxon>
    </lineage>
</organism>
<dbReference type="CDD" id="cd00019">
    <property type="entry name" value="AP2Ec"/>
    <property type="match status" value="1"/>
</dbReference>
<dbReference type="GO" id="GO:0006284">
    <property type="term" value="P:base-excision repair"/>
    <property type="evidence" value="ECO:0007669"/>
    <property type="project" value="TreeGrafter"/>
</dbReference>
<keyword evidence="9" id="KW-0540">Nuclease</keyword>
<keyword evidence="6" id="KW-0862">Zinc</keyword>
<evidence type="ECO:0000259" key="8">
    <source>
        <dbReference type="Pfam" id="PF01261"/>
    </source>
</evidence>
<proteinExistence type="inferred from homology"/>
<dbReference type="GO" id="GO:0003906">
    <property type="term" value="F:DNA-(apurinic or apyrimidinic site) endonuclease activity"/>
    <property type="evidence" value="ECO:0007669"/>
    <property type="project" value="TreeGrafter"/>
</dbReference>
<evidence type="ECO:0000313" key="9">
    <source>
        <dbReference type="EMBL" id="VAW36904.1"/>
    </source>
</evidence>
<comment type="similarity">
    <text evidence="2">Belongs to the AP endonuclease 2 family.</text>
</comment>
<dbReference type="HAMAP" id="MF_00152">
    <property type="entry name" value="Nfo"/>
    <property type="match status" value="1"/>
</dbReference>
<dbReference type="GO" id="GO:0008270">
    <property type="term" value="F:zinc ion binding"/>
    <property type="evidence" value="ECO:0007669"/>
    <property type="project" value="InterPro"/>
</dbReference>
<dbReference type="InterPro" id="IPR001719">
    <property type="entry name" value="AP_endonuc_2"/>
</dbReference>
<dbReference type="PROSITE" id="PS51432">
    <property type="entry name" value="AP_NUCLEASE_F2_4"/>
    <property type="match status" value="1"/>
</dbReference>
<keyword evidence="3" id="KW-0479">Metal-binding</keyword>
<evidence type="ECO:0000256" key="7">
    <source>
        <dbReference type="ARBA" id="ARBA00023204"/>
    </source>
</evidence>
<evidence type="ECO:0000256" key="2">
    <source>
        <dbReference type="ARBA" id="ARBA00005340"/>
    </source>
</evidence>
<dbReference type="GO" id="GO:0008081">
    <property type="term" value="F:phosphoric diester hydrolase activity"/>
    <property type="evidence" value="ECO:0007669"/>
    <property type="project" value="TreeGrafter"/>
</dbReference>
<dbReference type="PANTHER" id="PTHR21445">
    <property type="entry name" value="ENDONUCLEASE IV ENDODEOXYRIBONUCLEASE IV"/>
    <property type="match status" value="1"/>
</dbReference>
<dbReference type="Gene3D" id="3.20.20.150">
    <property type="entry name" value="Divalent-metal-dependent TIM barrel enzymes"/>
    <property type="match status" value="1"/>
</dbReference>
<dbReference type="SMART" id="SM00518">
    <property type="entry name" value="AP2Ec"/>
    <property type="match status" value="1"/>
</dbReference>
<dbReference type="PROSITE" id="PS00729">
    <property type="entry name" value="AP_NUCLEASE_F2_1"/>
    <property type="match status" value="1"/>
</dbReference>
<sequence>MPYLGAHESIAGGLYRAFDRIEKVGGESLQIFTRNQRQWNPPPLSGDEVALFKEKWAQHDAMPTASHASYLINLGSGKQELARKSIVALADEMKRCDELGLPWLVLHPGSHGGAGVAGGLENVSRNLDAAFALAGGKSAVMVLLETTAGQGTGLGSRFEELAWLLDSSANRERLGICVDTCHIFAAGYDIRSPAAYQRTFAEFDRLIGLDRIHFFHLNDSKKEYGSHVDRHEHIGRGQIGLAGFRCLLND</sequence>